<evidence type="ECO:0000313" key="1">
    <source>
        <dbReference type="EMBL" id="MDC2888051.1"/>
    </source>
</evidence>
<dbReference type="Proteomes" id="UP001528411">
    <property type="component" value="Unassembled WGS sequence"/>
</dbReference>
<comment type="caution">
    <text evidence="1">The sequence shown here is derived from an EMBL/GenBank/DDBJ whole genome shotgun (WGS) entry which is preliminary data.</text>
</comment>
<accession>A0ABT5FBV6</accession>
<organism evidence="1 2">
    <name type="scientific">Psychrosphaera algicola</name>
    <dbReference type="NCBI Taxonomy" id="3023714"/>
    <lineage>
        <taxon>Bacteria</taxon>
        <taxon>Pseudomonadati</taxon>
        <taxon>Pseudomonadota</taxon>
        <taxon>Gammaproteobacteria</taxon>
        <taxon>Alteromonadales</taxon>
        <taxon>Pseudoalteromonadaceae</taxon>
        <taxon>Psychrosphaera</taxon>
    </lineage>
</organism>
<reference evidence="1 2" key="1">
    <citation type="submission" date="2023-01" db="EMBL/GenBank/DDBJ databases">
        <title>Psychrosphaera sp. nov., isolated from marine algae.</title>
        <authorList>
            <person name="Bayburt H."/>
            <person name="Choi B.J."/>
            <person name="Kim J.M."/>
            <person name="Choi D.G."/>
            <person name="Jeon C.O."/>
        </authorList>
    </citation>
    <scope>NUCLEOTIDE SEQUENCE [LARGE SCALE GENOMIC DNA]</scope>
    <source>
        <strain evidence="1 2">G1-22</strain>
    </source>
</reference>
<name>A0ABT5FBV6_9GAMM</name>
<keyword evidence="2" id="KW-1185">Reference proteome</keyword>
<dbReference type="EMBL" id="JAQOMS010000002">
    <property type="protein sequence ID" value="MDC2888051.1"/>
    <property type="molecule type" value="Genomic_DNA"/>
</dbReference>
<dbReference type="RefSeq" id="WP_272179780.1">
    <property type="nucleotide sequence ID" value="NZ_JAQOMS010000002.1"/>
</dbReference>
<protein>
    <submittedName>
        <fullName evidence="1">Uncharacterized protein</fullName>
    </submittedName>
</protein>
<proteinExistence type="predicted"/>
<gene>
    <name evidence="1" type="ORF">PN838_03455</name>
</gene>
<sequence length="143" mass="16468">MQEQLPITINSVGVFERDERQQAPLFVKLEAWFNFQALTLNWYSDESKIHSFGFVFIADNQIDKLQVDSPEDWTVSQLDHTQVLIKPSGYHTDVKFILANADLKQMMDGAMPVERFFRAIALTIINQQAVIKQLKCIPNPDLN</sequence>
<evidence type="ECO:0000313" key="2">
    <source>
        <dbReference type="Proteomes" id="UP001528411"/>
    </source>
</evidence>